<dbReference type="Proteomes" id="UP000509346">
    <property type="component" value="Chromosome"/>
</dbReference>
<dbReference type="EMBL" id="CP058909">
    <property type="protein sequence ID" value="QLH83387.1"/>
    <property type="molecule type" value="Genomic_DNA"/>
</dbReference>
<evidence type="ECO:0000313" key="2">
    <source>
        <dbReference type="Proteomes" id="UP000509346"/>
    </source>
</evidence>
<organism evidence="1 2">
    <name type="scientific">Halosimplex pelagicum</name>
    <dbReference type="NCBI Taxonomy" id="869886"/>
    <lineage>
        <taxon>Archaea</taxon>
        <taxon>Methanobacteriati</taxon>
        <taxon>Methanobacteriota</taxon>
        <taxon>Stenosarchaea group</taxon>
        <taxon>Halobacteria</taxon>
        <taxon>Halobacteriales</taxon>
        <taxon>Haloarculaceae</taxon>
        <taxon>Halosimplex</taxon>
    </lineage>
</organism>
<dbReference type="AlphaFoldDB" id="A0A7D5SWW6"/>
<name>A0A7D5SWW6_9EURY</name>
<sequence length="114" mass="12510">MSRPTPGTEGYWTQIDQWTPQAGDLARLVAHESAPAVYVLEADHSEGIVDALLLADLERERVDMLLEAEARERKSLVAPIRKSHETEDTVELTIPTDHLEPIGELVAEPGGESA</sequence>
<reference evidence="1 2" key="1">
    <citation type="submission" date="2020-07" db="EMBL/GenBank/DDBJ databases">
        <title>Halosimplex litoreum sp. nov. and Halosimplex rubrum sp. nov., isolated from different salt environments.</title>
        <authorList>
            <person name="Cui H."/>
        </authorList>
    </citation>
    <scope>NUCLEOTIDE SEQUENCE [LARGE SCALE GENOMIC DNA]</scope>
    <source>
        <strain evidence="1 2">R2</strain>
    </source>
</reference>
<dbReference type="GeneID" id="56084501"/>
<evidence type="ECO:0000313" key="1">
    <source>
        <dbReference type="EMBL" id="QLH83387.1"/>
    </source>
</evidence>
<proteinExistence type="predicted"/>
<accession>A0A7D5SWW6</accession>
<protein>
    <submittedName>
        <fullName evidence="1">Uncharacterized protein</fullName>
    </submittedName>
</protein>
<keyword evidence="2" id="KW-1185">Reference proteome</keyword>
<dbReference type="RefSeq" id="WP_179918436.1">
    <property type="nucleotide sequence ID" value="NZ_CP058909.1"/>
</dbReference>
<gene>
    <name evidence="1" type="ORF">HZS54_17890</name>
</gene>
<dbReference type="KEGG" id="hpel:HZS54_17890"/>